<dbReference type="SUPFAM" id="SSF117396">
    <property type="entry name" value="TM1631-like"/>
    <property type="match status" value="1"/>
</dbReference>
<evidence type="ECO:0000313" key="1">
    <source>
        <dbReference type="EMBL" id="OZI59612.1"/>
    </source>
</evidence>
<dbReference type="EMBL" id="NEVS01000004">
    <property type="protein sequence ID" value="OZI59612.1"/>
    <property type="molecule type" value="Genomic_DNA"/>
</dbReference>
<dbReference type="PANTHER" id="PTHR30348:SF13">
    <property type="entry name" value="UPF0759 PROTEIN YUNF"/>
    <property type="match status" value="1"/>
</dbReference>
<dbReference type="Gene3D" id="3.20.20.410">
    <property type="entry name" value="Protein of unknown function UPF0759"/>
    <property type="match status" value="1"/>
</dbReference>
<dbReference type="PANTHER" id="PTHR30348">
    <property type="entry name" value="UNCHARACTERIZED PROTEIN YECE"/>
    <property type="match status" value="1"/>
</dbReference>
<dbReference type="InterPro" id="IPR036520">
    <property type="entry name" value="UPF0759_sf"/>
</dbReference>
<comment type="caution">
    <text evidence="1">The sequence shown here is derived from an EMBL/GenBank/DDBJ whole genome shotgun (WGS) entry which is preliminary data.</text>
</comment>
<evidence type="ECO:0000313" key="2">
    <source>
        <dbReference type="Proteomes" id="UP000215767"/>
    </source>
</evidence>
<reference evidence="2" key="1">
    <citation type="submission" date="2017-05" db="EMBL/GenBank/DDBJ databases">
        <title>Complete and WGS of Bordetella genogroups.</title>
        <authorList>
            <person name="Spilker T."/>
            <person name="Lipuma J."/>
        </authorList>
    </citation>
    <scope>NUCLEOTIDE SEQUENCE [LARGE SCALE GENOMIC DNA]</scope>
    <source>
        <strain evidence="2">AU8856</strain>
    </source>
</reference>
<gene>
    <name evidence="1" type="ORF">CAL28_08805</name>
</gene>
<dbReference type="Pfam" id="PF01904">
    <property type="entry name" value="DUF72"/>
    <property type="match status" value="1"/>
</dbReference>
<protein>
    <recommendedName>
        <fullName evidence="3">DUF72 domain-containing protein</fullName>
    </recommendedName>
</protein>
<organism evidence="1 2">
    <name type="scientific">Bordetella genomosp. 11</name>
    <dbReference type="NCBI Taxonomy" id="1416808"/>
    <lineage>
        <taxon>Bacteria</taxon>
        <taxon>Pseudomonadati</taxon>
        <taxon>Pseudomonadota</taxon>
        <taxon>Betaproteobacteria</taxon>
        <taxon>Burkholderiales</taxon>
        <taxon>Alcaligenaceae</taxon>
        <taxon>Bordetella</taxon>
    </lineage>
</organism>
<evidence type="ECO:0008006" key="3">
    <source>
        <dbReference type="Google" id="ProtNLM"/>
    </source>
</evidence>
<dbReference type="InterPro" id="IPR002763">
    <property type="entry name" value="DUF72"/>
</dbReference>
<sequence>MSEAMHFPSGQRAAQPAAGFPGAPSILVGTASWTDPTLLACGRFYPPGTADAQARLRYYAAHFPIAEVDSSYYALPSARHAHAWATRTPPDFVFNIKAFRLFTGHQTPLAALDTDLQDALRHNAGDVCFIDQLPREVVDEAWRRFVFALEPLRMSGKLGAVHFQFPRWIKPDTRGRARVADCVARLEDHVASVEFRHRAWFEGAEATSTLDFLRQLRAVHTVVDAPTASEDSVPAIWETTRDDLALVRMHGRNAAAWMSSGSASSSRFNYEYSVAELEEMARRVRQLAQRVRKTHVILNTNFEDQGMRNAQGLMQALQRALP</sequence>
<name>A0A261UDV5_9BORD</name>
<accession>A0A261UDV5</accession>
<dbReference type="AlphaFoldDB" id="A0A261UDV5"/>
<keyword evidence="2" id="KW-1185">Reference proteome</keyword>
<dbReference type="Proteomes" id="UP000215767">
    <property type="component" value="Unassembled WGS sequence"/>
</dbReference>
<proteinExistence type="predicted"/>